<evidence type="ECO:0000256" key="1">
    <source>
        <dbReference type="SAM" id="Phobius"/>
    </source>
</evidence>
<evidence type="ECO:0000313" key="4">
    <source>
        <dbReference type="Proteomes" id="UP000532273"/>
    </source>
</evidence>
<proteinExistence type="predicted"/>
<reference evidence="2" key="4">
    <citation type="submission" date="2024-05" db="EMBL/GenBank/DDBJ databases">
        <authorList>
            <person name="Sun Q."/>
            <person name="Zhou Y."/>
        </authorList>
    </citation>
    <scope>NUCLEOTIDE SEQUENCE</scope>
    <source>
        <strain evidence="2">CGMCC 1.15287</strain>
    </source>
</reference>
<dbReference type="EMBL" id="JACIEF010000001">
    <property type="protein sequence ID" value="MBB4106752.1"/>
    <property type="molecule type" value="Genomic_DNA"/>
</dbReference>
<dbReference type="AlphaFoldDB" id="A0A7W6K7W9"/>
<accession>A0A7W6K7W9</accession>
<evidence type="ECO:0000313" key="3">
    <source>
        <dbReference type="EMBL" id="MBB4106752.1"/>
    </source>
</evidence>
<comment type="caution">
    <text evidence="3">The sequence shown here is derived from an EMBL/GenBank/DDBJ whole genome shotgun (WGS) entry which is preliminary data.</text>
</comment>
<evidence type="ECO:0000313" key="2">
    <source>
        <dbReference type="EMBL" id="GGH03540.1"/>
    </source>
</evidence>
<sequence>MSEEKKILRVAPPGAGDIIIKKANPTEVEIREENVQEILSQIPSRIINWSNALFVFLILSILVLSYTIKYPDIIQVNVQVKQSQPLVRVTLPGDYNDLLVGNGTHVKPGDWIGVKSNSAKTSDIKLLLSNINNTLYDSESFSFPGTRLPGLNLGDLQPAFAEFQYRYEMFNAEKSKHHLTDLLHSYSELKIKLKNWVTKYVISSPVAASVTIVSRNGGAQADGTLIELNPDKQSYPLASGELTQPVAIKIKKGQTANISLPAYPNNDFGVLRGAVHQVYWNENTGRFHVDISFTKGLKTTFGEVVNLDHPLTGTAEVIIGEKKLIQRLFNL</sequence>
<evidence type="ECO:0008006" key="6">
    <source>
        <dbReference type="Google" id="ProtNLM"/>
    </source>
</evidence>
<evidence type="ECO:0000313" key="5">
    <source>
        <dbReference type="Proteomes" id="UP000642938"/>
    </source>
</evidence>
<reference evidence="2" key="1">
    <citation type="journal article" date="2014" name="Int. J. Syst. Evol. Microbiol.">
        <title>Complete genome of a new Firmicutes species belonging to the dominant human colonic microbiota ('Ruminococcus bicirculans') reveals two chromosomes and a selective capacity to utilize plant glucans.</title>
        <authorList>
            <consortium name="NISC Comparative Sequencing Program"/>
            <person name="Wegmann U."/>
            <person name="Louis P."/>
            <person name="Goesmann A."/>
            <person name="Henrissat B."/>
            <person name="Duncan S.H."/>
            <person name="Flint H.J."/>
        </authorList>
    </citation>
    <scope>NUCLEOTIDE SEQUENCE</scope>
    <source>
        <strain evidence="2">CGMCC 1.15287</strain>
    </source>
</reference>
<keyword evidence="1" id="KW-0472">Membrane</keyword>
<dbReference type="RefSeq" id="WP_183759984.1">
    <property type="nucleotide sequence ID" value="NZ_BMHZ01000002.1"/>
</dbReference>
<protein>
    <recommendedName>
        <fullName evidence="6">HlyD family secretion protein</fullName>
    </recommendedName>
</protein>
<dbReference type="EMBL" id="BMHZ01000002">
    <property type="protein sequence ID" value="GGH03540.1"/>
    <property type="molecule type" value="Genomic_DNA"/>
</dbReference>
<reference evidence="5" key="2">
    <citation type="journal article" date="2019" name="Int. J. Syst. Evol. Microbiol.">
        <title>The Global Catalogue of Microorganisms (GCM) 10K type strain sequencing project: providing services to taxonomists for standard genome sequencing and annotation.</title>
        <authorList>
            <consortium name="The Broad Institute Genomics Platform"/>
            <consortium name="The Broad Institute Genome Sequencing Center for Infectious Disease"/>
            <person name="Wu L."/>
            <person name="Ma J."/>
        </authorList>
    </citation>
    <scope>NUCLEOTIDE SEQUENCE [LARGE SCALE GENOMIC DNA]</scope>
    <source>
        <strain evidence="5">CGMCC 1.15287</strain>
    </source>
</reference>
<keyword evidence="5" id="KW-1185">Reference proteome</keyword>
<keyword evidence="1" id="KW-1133">Transmembrane helix</keyword>
<dbReference type="Proteomes" id="UP000532273">
    <property type="component" value="Unassembled WGS sequence"/>
</dbReference>
<organism evidence="3 4">
    <name type="scientific">Pedobacter zeae</name>
    <dbReference type="NCBI Taxonomy" id="1737356"/>
    <lineage>
        <taxon>Bacteria</taxon>
        <taxon>Pseudomonadati</taxon>
        <taxon>Bacteroidota</taxon>
        <taxon>Sphingobacteriia</taxon>
        <taxon>Sphingobacteriales</taxon>
        <taxon>Sphingobacteriaceae</taxon>
        <taxon>Pedobacter</taxon>
    </lineage>
</organism>
<feature type="transmembrane region" description="Helical" evidence="1">
    <location>
        <begin position="46"/>
        <end position="68"/>
    </location>
</feature>
<reference evidence="3 4" key="3">
    <citation type="submission" date="2020-08" db="EMBL/GenBank/DDBJ databases">
        <title>Genomic Encyclopedia of Type Strains, Phase IV (KMG-IV): sequencing the most valuable type-strain genomes for metagenomic binning, comparative biology and taxonomic classification.</title>
        <authorList>
            <person name="Goeker M."/>
        </authorList>
    </citation>
    <scope>NUCLEOTIDE SEQUENCE [LARGE SCALE GENOMIC DNA]</scope>
    <source>
        <strain evidence="3 4">DSM 100774</strain>
    </source>
</reference>
<keyword evidence="1" id="KW-0812">Transmembrane</keyword>
<name>A0A7W6K7W9_9SPHI</name>
<gene>
    <name evidence="2" type="ORF">GCM10007422_18650</name>
    <name evidence="3" type="ORF">GGQ60_000712</name>
</gene>
<dbReference type="Proteomes" id="UP000642938">
    <property type="component" value="Unassembled WGS sequence"/>
</dbReference>